<dbReference type="Proteomes" id="UP000469081">
    <property type="component" value="Unassembled WGS sequence"/>
</dbReference>
<proteinExistence type="predicted"/>
<dbReference type="RefSeq" id="WP_003040341.1">
    <property type="nucleotide sequence ID" value="NZ_VJEZ01000003.1"/>
</dbReference>
<dbReference type="SMART" id="SM01126">
    <property type="entry name" value="DDE_Tnp_IS1595"/>
    <property type="match status" value="1"/>
</dbReference>
<dbReference type="Pfam" id="PF12762">
    <property type="entry name" value="DDE_Tnp_IS1595"/>
    <property type="match status" value="1"/>
</dbReference>
<feature type="domain" description="ISXO2-like transposase" evidence="1">
    <location>
        <begin position="71"/>
        <end position="211"/>
    </location>
</feature>
<dbReference type="NCBIfam" id="NF033547">
    <property type="entry name" value="transpos_IS1595"/>
    <property type="match status" value="1"/>
</dbReference>
<evidence type="ECO:0000313" key="3">
    <source>
        <dbReference type="Proteomes" id="UP000469081"/>
    </source>
</evidence>
<reference evidence="2 3" key="1">
    <citation type="submission" date="2019-06" db="EMBL/GenBank/DDBJ databases">
        <title>Phylogeography and genetic diversity of Francisella tularensis subsp. holarctica in France (1947-2018).</title>
        <authorList>
            <person name="Kevin M."/>
            <person name="Madani N."/>
            <person name="Maurin M."/>
        </authorList>
    </citation>
    <scope>NUCLEOTIDE SEQUENCE [LARGE SCALE GENOMIC DNA]</scope>
    <source>
        <strain evidence="2 3">ATCC 15482</strain>
    </source>
</reference>
<dbReference type="PANTHER" id="PTHR47163:SF2">
    <property type="entry name" value="SI:DKEY-17M8.2"/>
    <property type="match status" value="1"/>
</dbReference>
<gene>
    <name evidence="2" type="ORF">FNC33_03040</name>
</gene>
<accession>A0A6I4RVG8</accession>
<name>A0A6I4RVG8_FRATU</name>
<protein>
    <submittedName>
        <fullName evidence="2">IS1595-like element ISFtu7 family transposase</fullName>
    </submittedName>
</protein>
<dbReference type="InterPro" id="IPR024445">
    <property type="entry name" value="Tnp_ISXO2-like"/>
</dbReference>
<dbReference type="InterPro" id="IPR053164">
    <property type="entry name" value="IS1016-like_transposase"/>
</dbReference>
<organism evidence="2 3">
    <name type="scientific">Francisella tularensis</name>
    <dbReference type="NCBI Taxonomy" id="263"/>
    <lineage>
        <taxon>Bacteria</taxon>
        <taxon>Pseudomonadati</taxon>
        <taxon>Pseudomonadota</taxon>
        <taxon>Gammaproteobacteria</taxon>
        <taxon>Thiotrichales</taxon>
        <taxon>Francisellaceae</taxon>
        <taxon>Francisella</taxon>
    </lineage>
</organism>
<comment type="caution">
    <text evidence="2">The sequence shown here is derived from an EMBL/GenBank/DDBJ whole genome shotgun (WGS) entry which is preliminary data.</text>
</comment>
<evidence type="ECO:0000313" key="2">
    <source>
        <dbReference type="EMBL" id="MWZ39529.1"/>
    </source>
</evidence>
<evidence type="ECO:0000259" key="1">
    <source>
        <dbReference type="SMART" id="SM01126"/>
    </source>
</evidence>
<dbReference type="PANTHER" id="PTHR47163">
    <property type="entry name" value="DDE_TNP_IS1595 DOMAIN-CONTAINING PROTEIN"/>
    <property type="match status" value="1"/>
</dbReference>
<dbReference type="AlphaFoldDB" id="A0A6I4RVG8"/>
<sequence>MELYFIYVGRYKKRSHISDAKIREILKCFCLDLTATNTSKITNVSRVTINRYFDRFRKIIILSDEKFFASAGEFELDESYFGAKRVRGKRGRGAVGKTPVFGVLKRNENNKVYVSIVPNCSKESLMPIIQGKILENSTIYTDGWKAYDGLILNGYDLYRIYHSDNEFARGKNHVNGIESFWSFSKRRLAKFNGLSDDKFVLHLKECEFRWNNKDNHLYKIMLTLVRKFSAKVI</sequence>
<dbReference type="EMBL" id="VJEZ01000003">
    <property type="protein sequence ID" value="MWZ39529.1"/>
    <property type="molecule type" value="Genomic_DNA"/>
</dbReference>